<evidence type="ECO:0000313" key="7">
    <source>
        <dbReference type="Proteomes" id="UP000316252"/>
    </source>
</evidence>
<name>A0A506Y0K9_9MICO</name>
<reference evidence="6 7" key="1">
    <citation type="submission" date="2019-06" db="EMBL/GenBank/DDBJ databases">
        <authorList>
            <person name="Li F."/>
        </authorList>
    </citation>
    <scope>NUCLEOTIDE SEQUENCE [LARGE SCALE GENOMIC DNA]</scope>
    <source>
        <strain evidence="6 7">10F1D-1</strain>
    </source>
</reference>
<evidence type="ECO:0000259" key="5">
    <source>
        <dbReference type="Pfam" id="PF18085"/>
    </source>
</evidence>
<keyword evidence="1" id="KW-0808">Transferase</keyword>
<organism evidence="6 7">
    <name type="scientific">Schumannella soli</name>
    <dbReference type="NCBI Taxonomy" id="2590779"/>
    <lineage>
        <taxon>Bacteria</taxon>
        <taxon>Bacillati</taxon>
        <taxon>Actinomycetota</taxon>
        <taxon>Actinomycetes</taxon>
        <taxon>Micrococcales</taxon>
        <taxon>Microbacteriaceae</taxon>
        <taxon>Schumannella</taxon>
    </lineage>
</organism>
<evidence type="ECO:0000256" key="1">
    <source>
        <dbReference type="ARBA" id="ARBA00022679"/>
    </source>
</evidence>
<gene>
    <name evidence="6" type="ORF">FJ657_09545</name>
</gene>
<feature type="domain" description="Maltokinase N-terminal cap" evidence="5">
    <location>
        <begin position="11"/>
        <end position="95"/>
    </location>
</feature>
<dbReference type="AlphaFoldDB" id="A0A506Y0K9"/>
<dbReference type="GO" id="GO:0016301">
    <property type="term" value="F:kinase activity"/>
    <property type="evidence" value="ECO:0007669"/>
    <property type="project" value="UniProtKB-KW"/>
</dbReference>
<dbReference type="Gene3D" id="3.90.1200.10">
    <property type="match status" value="1"/>
</dbReference>
<comment type="caution">
    <text evidence="6">The sequence shown here is derived from an EMBL/GenBank/DDBJ whole genome shotgun (WGS) entry which is preliminary data.</text>
</comment>
<keyword evidence="3" id="KW-0418">Kinase</keyword>
<evidence type="ECO:0000256" key="4">
    <source>
        <dbReference type="ARBA" id="ARBA00022840"/>
    </source>
</evidence>
<dbReference type="InterPro" id="IPR040999">
    <property type="entry name" value="Mak_N_cap"/>
</dbReference>
<protein>
    <recommendedName>
        <fullName evidence="5">Maltokinase N-terminal cap domain-containing protein</fullName>
    </recommendedName>
</protein>
<keyword evidence="2" id="KW-0547">Nucleotide-binding</keyword>
<keyword evidence="4" id="KW-0067">ATP-binding</keyword>
<evidence type="ECO:0000256" key="3">
    <source>
        <dbReference type="ARBA" id="ARBA00022777"/>
    </source>
</evidence>
<dbReference type="Pfam" id="PF18085">
    <property type="entry name" value="Mak_N_cap"/>
    <property type="match status" value="1"/>
</dbReference>
<proteinExistence type="predicted"/>
<dbReference type="Proteomes" id="UP000316252">
    <property type="component" value="Unassembled WGS sequence"/>
</dbReference>
<accession>A0A506Y0K9</accession>
<dbReference type="OrthoDB" id="3787729at2"/>
<dbReference type="RefSeq" id="WP_141163413.1">
    <property type="nucleotide sequence ID" value="NZ_VHQG01000002.1"/>
</dbReference>
<keyword evidence="7" id="KW-1185">Reference proteome</keyword>
<dbReference type="EMBL" id="VHQG01000002">
    <property type="protein sequence ID" value="TPW76056.1"/>
    <property type="molecule type" value="Genomic_DNA"/>
</dbReference>
<evidence type="ECO:0000256" key="2">
    <source>
        <dbReference type="ARBA" id="ARBA00022741"/>
    </source>
</evidence>
<dbReference type="GO" id="GO:0005524">
    <property type="term" value="F:ATP binding"/>
    <property type="evidence" value="ECO:0007669"/>
    <property type="project" value="UniProtKB-KW"/>
</dbReference>
<sequence>MQSTLDRIAQWMTQQDWYVAARDSAPRLRELVEVFLPSADPTARVRVLVVEDEARAGGVIYQVPLVERDVAPEPGDPRWIGRGYGGAALFDGVGDTAYASALLAAMHETGTLVDPDDDRFVVRCEAVQDAGPSARMHVQVYGRPEITVTVYRQVLPGPHPDADAAARLAGLGIRPRLVGTLPVRWTDDDGWVEAAHLALAEESQAGLVDGWTFFAAAARSGRPVDDELRRIGAAIARLHDGLESTARPVTPAERTRTLDSWRTRLLAAAHHVPGLAAHAPGAQRLLDLAARGHWPDAQSVHGALELTALRRTPNGVWQLADHSGPAPAPADDRTDLPERDLAAVLRSLDYAAGLTGADAAWADRARAALLDGAGAEETPLLAALQLDLAVFDAVSEQRTRPDAVHIPLGTIARLTAARRDVDTVLTAA</sequence>
<evidence type="ECO:0000313" key="6">
    <source>
        <dbReference type="EMBL" id="TPW76056.1"/>
    </source>
</evidence>